<sequence length="730" mass="79524">MSYSSAFGVATSGNVLYTITDKAFYTVDAHNGQVDAYSKVEGMSDIGMQCIGYDHATSTAVLVYSNGNVDLFKDNTFYNVPDLKIKTIAGSKEVYAIYILNGNAYLSTSIGVVVIDLAKQSIKETYEFNVNNQVMAVKGIWSQGDSLYAITVNGMYSANKNSNELQNFLAWKRVDTGKNYICIAGYDNELYLSTDKKLYKATNGIVSEIYSSRMGIMHIDAGMGRLLVSEYDTGSFSGYIKLYNSAQGMYDSVRLPGNKAAQAIQTLDGTLFIADEFGGLLKRHSNGDLGYITPEGPINVNSFDLYAYGRDLWIAHGGFNEKFLPAKNYASISNFRDEKWKYYARGLYRAFDTITDISVLLKDEKTGTLYAGSFLNGLFVKNSDESTQAYTAPSVFDNSISQGEGRAQVAGLGLDSYGNLWVSTMFSPSHQLYVKTPENEWTKFSVPGAQFGGPLVVDDNDQVWFAGYNGSGVSVYNFNGTPADRTDDASYHLVSGKGYGNLPSNTVNCLAKDNNNNIWIGTANGIGIVSNCSFPLSQTPPCDAEIPIVQYDQYAGYLFAGNNVRTIAVDGANRKWVGTDDGVWLLSPDAGKIVYRFTTDNSPLPSDHIQKIAVDKLTGDVYIGTEQGLVSYRSTATEGGTKNENIISFPNPVPSGYTGTVAIKGLVANADVRITDINGQLVYRTKALGGQAIWNGLDHTGRRPQSGVYLIFASDSNGEETYTGKLVLLK</sequence>
<dbReference type="Pfam" id="PF07494">
    <property type="entry name" value="Reg_prop"/>
    <property type="match status" value="1"/>
</dbReference>
<evidence type="ECO:0000313" key="3">
    <source>
        <dbReference type="Proteomes" id="UP001500067"/>
    </source>
</evidence>
<dbReference type="InterPro" id="IPR011110">
    <property type="entry name" value="Reg_prop"/>
</dbReference>
<dbReference type="InterPro" id="IPR048954">
    <property type="entry name" value="PorZ_N"/>
</dbReference>
<name>A0ABP8N5N5_9BACT</name>
<dbReference type="Proteomes" id="UP001500067">
    <property type="component" value="Unassembled WGS sequence"/>
</dbReference>
<evidence type="ECO:0000259" key="1">
    <source>
        <dbReference type="Pfam" id="PF21544"/>
    </source>
</evidence>
<dbReference type="EMBL" id="BAABFA010000005">
    <property type="protein sequence ID" value="GAA4461758.1"/>
    <property type="molecule type" value="Genomic_DNA"/>
</dbReference>
<evidence type="ECO:0000313" key="2">
    <source>
        <dbReference type="EMBL" id="GAA4461758.1"/>
    </source>
</evidence>
<dbReference type="SUPFAM" id="SSF63829">
    <property type="entry name" value="Calcium-dependent phosphotriesterase"/>
    <property type="match status" value="2"/>
</dbReference>
<protein>
    <submittedName>
        <fullName evidence="2">Two-component regulator propeller domain-containing protein</fullName>
    </submittedName>
</protein>
<accession>A0ABP8N5N5</accession>
<comment type="caution">
    <text evidence="2">The sequence shown here is derived from an EMBL/GenBank/DDBJ whole genome shotgun (WGS) entry which is preliminary data.</text>
</comment>
<gene>
    <name evidence="2" type="ORF">GCM10023093_07020</name>
</gene>
<organism evidence="2 3">
    <name type="scientific">Nemorincola caseinilytica</name>
    <dbReference type="NCBI Taxonomy" id="2054315"/>
    <lineage>
        <taxon>Bacteria</taxon>
        <taxon>Pseudomonadati</taxon>
        <taxon>Bacteroidota</taxon>
        <taxon>Chitinophagia</taxon>
        <taxon>Chitinophagales</taxon>
        <taxon>Chitinophagaceae</taxon>
        <taxon>Nemorincola</taxon>
    </lineage>
</organism>
<reference evidence="3" key="1">
    <citation type="journal article" date="2019" name="Int. J. Syst. Evol. Microbiol.">
        <title>The Global Catalogue of Microorganisms (GCM) 10K type strain sequencing project: providing services to taxonomists for standard genome sequencing and annotation.</title>
        <authorList>
            <consortium name="The Broad Institute Genomics Platform"/>
            <consortium name="The Broad Institute Genome Sequencing Center for Infectious Disease"/>
            <person name="Wu L."/>
            <person name="Ma J."/>
        </authorList>
    </citation>
    <scope>NUCLEOTIDE SEQUENCE [LARGE SCALE GENOMIC DNA]</scope>
    <source>
        <strain evidence="3">JCM 32105</strain>
    </source>
</reference>
<feature type="domain" description="PorZ N-terminal beta-propeller" evidence="1">
    <location>
        <begin position="16"/>
        <end position="172"/>
    </location>
</feature>
<dbReference type="InterPro" id="IPR026444">
    <property type="entry name" value="Secre_tail"/>
</dbReference>
<proteinExistence type="predicted"/>
<dbReference type="InterPro" id="IPR015943">
    <property type="entry name" value="WD40/YVTN_repeat-like_dom_sf"/>
</dbReference>
<dbReference type="Pfam" id="PF21544">
    <property type="entry name" value="PorZ_N_b_propeller"/>
    <property type="match status" value="1"/>
</dbReference>
<dbReference type="Gene3D" id="2.130.10.10">
    <property type="entry name" value="YVTN repeat-like/Quinoprotein amine dehydrogenase"/>
    <property type="match status" value="2"/>
</dbReference>
<dbReference type="NCBIfam" id="TIGR04183">
    <property type="entry name" value="Por_Secre_tail"/>
    <property type="match status" value="1"/>
</dbReference>
<keyword evidence="3" id="KW-1185">Reference proteome</keyword>